<keyword evidence="2" id="KW-1185">Reference proteome</keyword>
<gene>
    <name evidence="1" type="ORF">H8Z77_01885</name>
</gene>
<name>A0ABR7INR7_9CLOT</name>
<evidence type="ECO:0000313" key="2">
    <source>
        <dbReference type="Proteomes" id="UP000649151"/>
    </source>
</evidence>
<dbReference type="Proteomes" id="UP000649151">
    <property type="component" value="Unassembled WGS sequence"/>
</dbReference>
<sequence>MEAQQYTSILKMAGNAIMEAADIESAKIIDNILDVNTDPKKKRKLVITVDFIPTQDRSQVTMQVQTKRTIVPNEPIQTTLSIGANQKTGEVMAVEMTPNIPGQVALDGQVQESPKIMKIAIGGK</sequence>
<dbReference type="RefSeq" id="WP_186996002.1">
    <property type="nucleotide sequence ID" value="NZ_JACOQK010000001.1"/>
</dbReference>
<accession>A0ABR7INR7</accession>
<protein>
    <recommendedName>
        <fullName evidence="3">Replication terminator protein</fullName>
    </recommendedName>
</protein>
<proteinExistence type="predicted"/>
<reference evidence="1 2" key="1">
    <citation type="submission" date="2020-08" db="EMBL/GenBank/DDBJ databases">
        <title>Genome public.</title>
        <authorList>
            <person name="Liu C."/>
            <person name="Sun Q."/>
        </authorList>
    </citation>
    <scope>NUCLEOTIDE SEQUENCE [LARGE SCALE GENOMIC DNA]</scope>
    <source>
        <strain evidence="1 2">NSJ-27</strain>
    </source>
</reference>
<evidence type="ECO:0008006" key="3">
    <source>
        <dbReference type="Google" id="ProtNLM"/>
    </source>
</evidence>
<comment type="caution">
    <text evidence="1">The sequence shown here is derived from an EMBL/GenBank/DDBJ whole genome shotgun (WGS) entry which is preliminary data.</text>
</comment>
<evidence type="ECO:0000313" key="1">
    <source>
        <dbReference type="EMBL" id="MBC5786772.1"/>
    </source>
</evidence>
<dbReference type="EMBL" id="JACOQK010000001">
    <property type="protein sequence ID" value="MBC5786772.1"/>
    <property type="molecule type" value="Genomic_DNA"/>
</dbReference>
<organism evidence="1 2">
    <name type="scientific">Clostridium facile</name>
    <dbReference type="NCBI Taxonomy" id="2763035"/>
    <lineage>
        <taxon>Bacteria</taxon>
        <taxon>Bacillati</taxon>
        <taxon>Bacillota</taxon>
        <taxon>Clostridia</taxon>
        <taxon>Eubacteriales</taxon>
        <taxon>Clostridiaceae</taxon>
        <taxon>Clostridium</taxon>
    </lineage>
</organism>